<name>A0A6F9DFF1_9ASCI</name>
<dbReference type="PANTHER" id="PTHR11200">
    <property type="entry name" value="INOSITOL 5-PHOSPHATASE"/>
    <property type="match status" value="1"/>
</dbReference>
<proteinExistence type="evidence at transcript level"/>
<evidence type="ECO:0000256" key="1">
    <source>
        <dbReference type="ARBA" id="ARBA00005910"/>
    </source>
</evidence>
<comment type="similarity">
    <text evidence="1">Belongs to the inositol 1,4,5-trisphosphate 5-phosphatase type II family.</text>
</comment>
<dbReference type="InterPro" id="IPR041611">
    <property type="entry name" value="SKICH"/>
</dbReference>
<dbReference type="Gene3D" id="2.60.40.2840">
    <property type="match status" value="1"/>
</dbReference>
<protein>
    <submittedName>
        <fullName evidence="3">Inositol polyphosphate 5-phosphatase K-like</fullName>
    </submittedName>
</protein>
<accession>A0A6F9DFF1</accession>
<dbReference type="SUPFAM" id="SSF56219">
    <property type="entry name" value="DNase I-like"/>
    <property type="match status" value="1"/>
</dbReference>
<gene>
    <name evidence="3" type="primary">Inpp5k</name>
</gene>
<dbReference type="GO" id="GO:0004439">
    <property type="term" value="F:phosphatidylinositol-4,5-bisphosphate 5-phosphatase activity"/>
    <property type="evidence" value="ECO:0007669"/>
    <property type="project" value="TreeGrafter"/>
</dbReference>
<dbReference type="SMART" id="SM00128">
    <property type="entry name" value="IPPc"/>
    <property type="match status" value="1"/>
</dbReference>
<reference evidence="3" key="1">
    <citation type="submission" date="2020-04" db="EMBL/GenBank/DDBJ databases">
        <authorList>
            <person name="Neveu A P."/>
        </authorList>
    </citation>
    <scope>NUCLEOTIDE SEQUENCE</scope>
    <source>
        <tissue evidence="3">Whole embryo</tissue>
    </source>
</reference>
<sequence length="442" mass="50748">MKKLSVYICTWNVGNSEPISDADFHKLLELKDDNPYDLYAIGLQEIPTGATETAKSFVSYDEWAKALFEFLSQHGYYMIESVRLQGMSLSVFARLSHLPFVRFVKTSYERTGFGGWGNKGGVAVSTWIYGEKICFVNTHLAAHLSNDDDRVENFHQVIEGIDFDDTATIMSHDACFWLGDTNFRIDDITRDDIIHSVDAKKCQKLFECDQLKKHQKKDKLLGEFQEEEITFSPTYKYDVGTSTFDTSEKQRKPAWTDRILLRINPDYLHMISMDLKKEKSQDSSSYIAQVKGSYKSHPQFTTSDHKPVTAVYNLNVGKEQSQLVSVETVGKWEIDEPGFLAVSYSFGMHKDSSDYLALYEWNLTDFRSHITWIYVPESEDPDKITETKICQYEFVSTSDVDPDKLYCVGYYSNKMNCLLALSKPFKFLPSSKNAETPKIEKN</sequence>
<dbReference type="GO" id="GO:0005886">
    <property type="term" value="C:plasma membrane"/>
    <property type="evidence" value="ECO:0007669"/>
    <property type="project" value="TreeGrafter"/>
</dbReference>
<dbReference type="Pfam" id="PF22669">
    <property type="entry name" value="Exo_endo_phos2"/>
    <property type="match status" value="1"/>
</dbReference>
<dbReference type="Pfam" id="PF17751">
    <property type="entry name" value="SKICH"/>
    <property type="match status" value="1"/>
</dbReference>
<dbReference type="PANTHER" id="PTHR11200:SF275">
    <property type="entry name" value="LD06095P"/>
    <property type="match status" value="1"/>
</dbReference>
<dbReference type="InterPro" id="IPR036691">
    <property type="entry name" value="Endo/exonu/phosph_ase_sf"/>
</dbReference>
<dbReference type="InterPro" id="IPR000300">
    <property type="entry name" value="IPPc"/>
</dbReference>
<evidence type="ECO:0000259" key="2">
    <source>
        <dbReference type="SMART" id="SM00128"/>
    </source>
</evidence>
<dbReference type="EMBL" id="LR785997">
    <property type="protein sequence ID" value="CAB3256245.1"/>
    <property type="molecule type" value="mRNA"/>
</dbReference>
<dbReference type="Gene3D" id="3.60.10.10">
    <property type="entry name" value="Endonuclease/exonuclease/phosphatase"/>
    <property type="match status" value="1"/>
</dbReference>
<evidence type="ECO:0000313" key="3">
    <source>
        <dbReference type="EMBL" id="CAB3256245.1"/>
    </source>
</evidence>
<dbReference type="GO" id="GO:0001726">
    <property type="term" value="C:ruffle"/>
    <property type="evidence" value="ECO:0007669"/>
    <property type="project" value="TreeGrafter"/>
</dbReference>
<dbReference type="InterPro" id="IPR046985">
    <property type="entry name" value="IP5"/>
</dbReference>
<dbReference type="GO" id="GO:0046856">
    <property type="term" value="P:phosphatidylinositol dephosphorylation"/>
    <property type="evidence" value="ECO:0007669"/>
    <property type="project" value="InterPro"/>
</dbReference>
<feature type="domain" description="Inositol polyphosphate-related phosphatase" evidence="2">
    <location>
        <begin position="2"/>
        <end position="320"/>
    </location>
</feature>
<dbReference type="GO" id="GO:0005737">
    <property type="term" value="C:cytoplasm"/>
    <property type="evidence" value="ECO:0007669"/>
    <property type="project" value="TreeGrafter"/>
</dbReference>
<organism evidence="3">
    <name type="scientific">Phallusia mammillata</name>
    <dbReference type="NCBI Taxonomy" id="59560"/>
    <lineage>
        <taxon>Eukaryota</taxon>
        <taxon>Metazoa</taxon>
        <taxon>Chordata</taxon>
        <taxon>Tunicata</taxon>
        <taxon>Ascidiacea</taxon>
        <taxon>Phlebobranchia</taxon>
        <taxon>Ascidiidae</taxon>
        <taxon>Phallusia</taxon>
    </lineage>
</organism>
<dbReference type="AlphaFoldDB" id="A0A6F9DFF1"/>